<dbReference type="NCBIfam" id="TIGR02802">
    <property type="entry name" value="Pal_lipo"/>
    <property type="match status" value="1"/>
</dbReference>
<reference evidence="12 13" key="1">
    <citation type="journal article" date="2005" name="Int. J. Syst. Evol. Microbiol.">
        <title>Nitrincola lacisaponensis gen. nov., sp. nov., a novel alkaliphilic bacterium isolated from an alkaline, saline lake.</title>
        <authorList>
            <person name="Dimitriu P.A."/>
            <person name="Shukla S.K."/>
            <person name="Conradt J."/>
            <person name="Marquez M.C."/>
            <person name="Ventosa A."/>
            <person name="Maglia A."/>
            <person name="Peyton B.M."/>
            <person name="Pinkart H.C."/>
            <person name="Mormile M.R."/>
        </authorList>
    </citation>
    <scope>NUCLEOTIDE SEQUENCE [LARGE SCALE GENOMIC DNA]</scope>
    <source>
        <strain evidence="12 13">4CA</strain>
    </source>
</reference>
<accession>A0A063XY13</accession>
<dbReference type="InterPro" id="IPR050330">
    <property type="entry name" value="Bact_OuterMem_StrucFunc"/>
</dbReference>
<keyword evidence="3 8" id="KW-0472">Membrane</keyword>
<comment type="subunit">
    <text evidence="8">The Tol-Pal system is composed of five core proteins: the inner membrane proteins TolA, TolQ and TolR, the periplasmic protein TolB and the outer membrane protein Pal. They form a network linking the inner and outer membranes and the peptidoglycan layer.</text>
</comment>
<keyword evidence="5 8" id="KW-0998">Cell outer membrane</keyword>
<comment type="subcellular location">
    <subcellularLocation>
        <location evidence="8">Cell outer membrane</location>
        <topology evidence="8">Lipid-anchor</topology>
    </subcellularLocation>
</comment>
<keyword evidence="13" id="KW-1185">Reference proteome</keyword>
<dbReference type="GO" id="GO:0009279">
    <property type="term" value="C:cell outer membrane"/>
    <property type="evidence" value="ECO:0007669"/>
    <property type="project" value="UniProtKB-SubCell"/>
</dbReference>
<comment type="function">
    <text evidence="8">Part of the Tol-Pal system, which plays a role in outer membrane invagination during cell division and is important for maintaining outer membrane integrity.</text>
</comment>
<evidence type="ECO:0000256" key="2">
    <source>
        <dbReference type="ARBA" id="ARBA00022729"/>
    </source>
</evidence>
<dbReference type="Proteomes" id="UP000027318">
    <property type="component" value="Unassembled WGS sequence"/>
</dbReference>
<dbReference type="Pfam" id="PF00691">
    <property type="entry name" value="OmpA"/>
    <property type="match status" value="1"/>
</dbReference>
<dbReference type="PANTHER" id="PTHR30329">
    <property type="entry name" value="STATOR ELEMENT OF FLAGELLAR MOTOR COMPLEX"/>
    <property type="match status" value="1"/>
</dbReference>
<keyword evidence="1 8" id="KW-0132">Cell division</keyword>
<evidence type="ECO:0000313" key="13">
    <source>
        <dbReference type="Proteomes" id="UP000027318"/>
    </source>
</evidence>
<evidence type="ECO:0000313" key="12">
    <source>
        <dbReference type="EMBL" id="KDE38394.1"/>
    </source>
</evidence>
<dbReference type="InterPro" id="IPR039001">
    <property type="entry name" value="Pal"/>
</dbReference>
<keyword evidence="4 8" id="KW-0564">Palmitate</keyword>
<dbReference type="PROSITE" id="PS51257">
    <property type="entry name" value="PROKAR_LIPOPROTEIN"/>
    <property type="match status" value="1"/>
</dbReference>
<dbReference type="AlphaFoldDB" id="A0A063XY13"/>
<dbReference type="EMBL" id="JMSZ01000042">
    <property type="protein sequence ID" value="KDE38394.1"/>
    <property type="molecule type" value="Genomic_DNA"/>
</dbReference>
<evidence type="ECO:0000256" key="6">
    <source>
        <dbReference type="ARBA" id="ARBA00023288"/>
    </source>
</evidence>
<evidence type="ECO:0000256" key="8">
    <source>
        <dbReference type="HAMAP-Rule" id="MF_02204"/>
    </source>
</evidence>
<feature type="chain" id="PRO_5001620248" description="Peptidoglycan-associated lipoprotein" evidence="10">
    <location>
        <begin position="20"/>
        <end position="172"/>
    </location>
</feature>
<feature type="compositionally biased region" description="Polar residues" evidence="9">
    <location>
        <begin position="23"/>
        <end position="34"/>
    </location>
</feature>
<dbReference type="InterPro" id="IPR006665">
    <property type="entry name" value="OmpA-like"/>
</dbReference>
<dbReference type="Gene3D" id="3.30.1330.60">
    <property type="entry name" value="OmpA-like domain"/>
    <property type="match status" value="1"/>
</dbReference>
<dbReference type="PATRIC" id="fig|267850.7.peg.2800"/>
<dbReference type="OrthoDB" id="9809164at2"/>
<evidence type="ECO:0000256" key="3">
    <source>
        <dbReference type="ARBA" id="ARBA00023136"/>
    </source>
</evidence>
<dbReference type="RefSeq" id="WP_036549548.1">
    <property type="nucleotide sequence ID" value="NZ_JBKBNO010000006.1"/>
</dbReference>
<comment type="similarity">
    <text evidence="8">Belongs to the Pal lipoprotein family.</text>
</comment>
<name>A0A063XY13_9GAMM</name>
<dbReference type="InterPro" id="IPR014169">
    <property type="entry name" value="Pal_lipo_C"/>
</dbReference>
<feature type="signal peptide" evidence="10">
    <location>
        <begin position="1"/>
        <end position="19"/>
    </location>
</feature>
<dbReference type="PRINTS" id="PR01021">
    <property type="entry name" value="OMPADOMAIN"/>
</dbReference>
<evidence type="ECO:0000256" key="5">
    <source>
        <dbReference type="ARBA" id="ARBA00023237"/>
    </source>
</evidence>
<dbReference type="SUPFAM" id="SSF103088">
    <property type="entry name" value="OmpA-like"/>
    <property type="match status" value="1"/>
</dbReference>
<dbReference type="CDD" id="cd07185">
    <property type="entry name" value="OmpA_C-like"/>
    <property type="match status" value="1"/>
</dbReference>
<evidence type="ECO:0000256" key="9">
    <source>
        <dbReference type="SAM" id="MobiDB-lite"/>
    </source>
</evidence>
<dbReference type="STRING" id="267850.ADINL_2849"/>
<feature type="region of interest" description="Disordered" evidence="9">
    <location>
        <begin position="23"/>
        <end position="46"/>
    </location>
</feature>
<dbReference type="PROSITE" id="PS51123">
    <property type="entry name" value="OMPA_2"/>
    <property type="match status" value="1"/>
</dbReference>
<dbReference type="InterPro" id="IPR006664">
    <property type="entry name" value="OMP_bac"/>
</dbReference>
<evidence type="ECO:0000256" key="1">
    <source>
        <dbReference type="ARBA" id="ARBA00022618"/>
    </source>
</evidence>
<keyword evidence="2 8" id="KW-0732">Signal</keyword>
<comment type="caution">
    <text evidence="12">The sequence shown here is derived from an EMBL/GenBank/DDBJ whole genome shotgun (WGS) entry which is preliminary data.</text>
</comment>
<evidence type="ECO:0000256" key="7">
    <source>
        <dbReference type="ARBA" id="ARBA00023306"/>
    </source>
</evidence>
<feature type="domain" description="OmpA-like" evidence="11">
    <location>
        <begin position="56"/>
        <end position="172"/>
    </location>
</feature>
<sequence>MRSVHLTKALTLAAVMAIAAGCSSTGSRSDSGAVSGTGGDTSAYGVGTGTGVTPGSWEEVATLKNVFYFEFDRAVVRPEFFADLEGHARYLAGNPSARVRLDGHTDERGTREYNMALGERRAQAVERLLLVNGANASQIETVSYGEERPAVAGNHEGAWSQNRRVELRYLSR</sequence>
<dbReference type="PANTHER" id="PTHR30329:SF21">
    <property type="entry name" value="LIPOPROTEIN YIAD-RELATED"/>
    <property type="match status" value="1"/>
</dbReference>
<proteinExistence type="inferred from homology"/>
<keyword evidence="7 8" id="KW-0131">Cell cycle</keyword>
<dbReference type="GO" id="GO:0051301">
    <property type="term" value="P:cell division"/>
    <property type="evidence" value="ECO:0007669"/>
    <property type="project" value="UniProtKB-UniRule"/>
</dbReference>
<evidence type="ECO:0000256" key="10">
    <source>
        <dbReference type="SAM" id="SignalP"/>
    </source>
</evidence>
<dbReference type="InterPro" id="IPR036737">
    <property type="entry name" value="OmpA-like_sf"/>
</dbReference>
<keyword evidence="6 8" id="KW-0449">Lipoprotein</keyword>
<evidence type="ECO:0000259" key="11">
    <source>
        <dbReference type="PROSITE" id="PS51123"/>
    </source>
</evidence>
<dbReference type="HAMAP" id="MF_02204">
    <property type="entry name" value="Pal"/>
    <property type="match status" value="1"/>
</dbReference>
<organism evidence="12 13">
    <name type="scientific">Nitrincola lacisaponensis</name>
    <dbReference type="NCBI Taxonomy" id="267850"/>
    <lineage>
        <taxon>Bacteria</taxon>
        <taxon>Pseudomonadati</taxon>
        <taxon>Pseudomonadota</taxon>
        <taxon>Gammaproteobacteria</taxon>
        <taxon>Oceanospirillales</taxon>
        <taxon>Oceanospirillaceae</taxon>
        <taxon>Nitrincola</taxon>
    </lineage>
</organism>
<gene>
    <name evidence="8" type="primary">pal</name>
    <name evidence="12" type="ORF">ADINL_2849</name>
</gene>
<protein>
    <recommendedName>
        <fullName evidence="8">Peptidoglycan-associated lipoprotein</fullName>
        <shortName evidence="8">PAL</shortName>
    </recommendedName>
</protein>
<evidence type="ECO:0000256" key="4">
    <source>
        <dbReference type="ARBA" id="ARBA00023139"/>
    </source>
</evidence>